<dbReference type="PANTHER" id="PTHR46049">
    <property type="entry name" value="AGAP003327-PA"/>
    <property type="match status" value="1"/>
</dbReference>
<evidence type="ECO:0000313" key="3">
    <source>
        <dbReference type="Proteomes" id="UP000597762"/>
    </source>
</evidence>
<dbReference type="PANTHER" id="PTHR46049:SF5">
    <property type="entry name" value="PLECKSTRIN HOMOLOGY DOMAIN-CONTAINING FAMILY H MEMBER 3"/>
    <property type="match status" value="1"/>
</dbReference>
<sequence>MQLFFALYLLGYHQQRKAVIVLQTNYRCIRDRVRFVKKKKAVIRLQAQVRKIIAQRLASNLHEQKRLEEERLRHEQLEQERLEREQEAADEEVIEESLRQSRAELQSLAQLIESMWTQHNPPVSPNSLDLDQMFSFLQEEKAHDLTLQQHSDKEEALTRINEAFEVLNELWECVISLSLSLSLFFLLPAAYTELSVIIMATYKVVVFAFL</sequence>
<feature type="coiled-coil region" evidence="1">
    <location>
        <begin position="60"/>
        <end position="99"/>
    </location>
</feature>
<evidence type="ECO:0000256" key="1">
    <source>
        <dbReference type="SAM" id="Coils"/>
    </source>
</evidence>
<keyword evidence="3" id="KW-1185">Reference proteome</keyword>
<protein>
    <submittedName>
        <fullName evidence="2">Uncharacterized protein</fullName>
    </submittedName>
</protein>
<reference evidence="2" key="1">
    <citation type="submission" date="2021-01" db="EMBL/GenBank/DDBJ databases">
        <authorList>
            <person name="Li R."/>
            <person name="Bekaert M."/>
        </authorList>
    </citation>
    <scope>NUCLEOTIDE SEQUENCE</scope>
    <source>
        <strain evidence="2">Farmed</strain>
    </source>
</reference>
<name>A0A812DB28_ACAPH</name>
<gene>
    <name evidence="2" type="ORF">SPHA_53037</name>
</gene>
<organism evidence="2 3">
    <name type="scientific">Acanthosepion pharaonis</name>
    <name type="common">Pharaoh cuttlefish</name>
    <name type="synonym">Sepia pharaonis</name>
    <dbReference type="NCBI Taxonomy" id="158019"/>
    <lineage>
        <taxon>Eukaryota</taxon>
        <taxon>Metazoa</taxon>
        <taxon>Spiralia</taxon>
        <taxon>Lophotrochozoa</taxon>
        <taxon>Mollusca</taxon>
        <taxon>Cephalopoda</taxon>
        <taxon>Coleoidea</taxon>
        <taxon>Decapodiformes</taxon>
        <taxon>Sepiida</taxon>
        <taxon>Sepiina</taxon>
        <taxon>Sepiidae</taxon>
        <taxon>Acanthosepion</taxon>
    </lineage>
</organism>
<proteinExistence type="predicted"/>
<dbReference type="EMBL" id="CAHIKZ030003344">
    <property type="protein sequence ID" value="CAE1299147.1"/>
    <property type="molecule type" value="Genomic_DNA"/>
</dbReference>
<accession>A0A812DB28</accession>
<dbReference type="AlphaFoldDB" id="A0A812DB28"/>
<dbReference type="InterPro" id="IPR051724">
    <property type="entry name" value="Actin_motor_Myosin"/>
</dbReference>
<comment type="caution">
    <text evidence="2">The sequence shown here is derived from an EMBL/GenBank/DDBJ whole genome shotgun (WGS) entry which is preliminary data.</text>
</comment>
<dbReference type="Proteomes" id="UP000597762">
    <property type="component" value="Unassembled WGS sequence"/>
</dbReference>
<evidence type="ECO:0000313" key="2">
    <source>
        <dbReference type="EMBL" id="CAE1299147.1"/>
    </source>
</evidence>
<dbReference type="OrthoDB" id="10599611at2759"/>
<keyword evidence="1" id="KW-0175">Coiled coil</keyword>
<dbReference type="Gene3D" id="1.20.5.190">
    <property type="match status" value="1"/>
</dbReference>